<comment type="caution">
    <text evidence="4">The sequence shown here is derived from an EMBL/GenBank/DDBJ whole genome shotgun (WGS) entry which is preliminary data.</text>
</comment>
<proteinExistence type="predicted"/>
<evidence type="ECO:0000313" key="5">
    <source>
        <dbReference type="Proteomes" id="UP000628736"/>
    </source>
</evidence>
<dbReference type="Gene3D" id="1.10.8.60">
    <property type="match status" value="1"/>
</dbReference>
<dbReference type="Pfam" id="PF06506">
    <property type="entry name" value="PrpR_N"/>
    <property type="match status" value="1"/>
</dbReference>
<dbReference type="AlphaFoldDB" id="A0A8J6M3V9"/>
<sequence>MDKIKILAIAPYWGMASVMKQVGQNRNDIELTVKLGNYKTCLEVLREEPDYRYDAIVSRGGTAELLRTAASIPVVEIDVSVYDVLRCLKSAQHYLEKFAVVGFSGITECAVQLSAMMQYDFTVCTITAESDIKGELQRLRDQGVELILCDRVSMVNAEELGMNAMFLSSDEASIAAAFDEAVHVCAKYGHFQKQNAALQKLLGVLAPGTSLFTPGGRLIFSNLEQQPGWVGLVEQIQMMLPCLTVGNEPVQRELEWKGELLFLSAFGLEHCGQRCLCIQVRQAQTMPVETGKGVTITHRNEPLFNDVSRVGCAVLVGEIGRRIPAYYQSIWPVLILGETGTGKDTVASILYRNGPFHERMMVTVDCQVLTPRRWKALLSRDSSPFFRTGITIYLRSVDRLENETAEELFRFMEQSNLCQRNRLLFSGVLDRPDIEDEYVLTYLKNHFSTVVLRLPALRQRRQDIPGITALYINQLNMELGKGIIGFASEAMALLQQFGFDGNLAQLSRMMRTLMLTTPGPYIQAEEVRKLIHEELPQRSQLLPRGFAAVNLNQSLEAINYDIVRLVLEEEAGNRCRAAKRLDVCRSTVWNMLKRNKES</sequence>
<name>A0A8J6M3V9_9FIRM</name>
<evidence type="ECO:0000256" key="2">
    <source>
        <dbReference type="ARBA" id="ARBA00022840"/>
    </source>
</evidence>
<evidence type="ECO:0000259" key="3">
    <source>
        <dbReference type="PROSITE" id="PS50045"/>
    </source>
</evidence>
<dbReference type="Gene3D" id="3.40.50.10660">
    <property type="entry name" value="PrpR receptor domain-like"/>
    <property type="match status" value="1"/>
</dbReference>
<accession>A0A8J6M3V9</accession>
<dbReference type="SUPFAM" id="SSF159800">
    <property type="entry name" value="PrpR receptor domain-like"/>
    <property type="match status" value="1"/>
</dbReference>
<dbReference type="GO" id="GO:0000156">
    <property type="term" value="F:phosphorelay response regulator activity"/>
    <property type="evidence" value="ECO:0007669"/>
    <property type="project" value="InterPro"/>
</dbReference>
<evidence type="ECO:0000256" key="1">
    <source>
        <dbReference type="ARBA" id="ARBA00022741"/>
    </source>
</evidence>
<evidence type="ECO:0000313" key="4">
    <source>
        <dbReference type="EMBL" id="MBC5723680.1"/>
    </source>
</evidence>
<dbReference type="Proteomes" id="UP000628736">
    <property type="component" value="Unassembled WGS sequence"/>
</dbReference>
<dbReference type="SUPFAM" id="SSF46689">
    <property type="entry name" value="Homeodomain-like"/>
    <property type="match status" value="1"/>
</dbReference>
<dbReference type="Gene3D" id="1.10.10.60">
    <property type="entry name" value="Homeodomain-like"/>
    <property type="match status" value="1"/>
</dbReference>
<dbReference type="PROSITE" id="PS00675">
    <property type="entry name" value="SIGMA54_INTERACT_1"/>
    <property type="match status" value="1"/>
</dbReference>
<organism evidence="4 5">
    <name type="scientific">Flintibacter hominis</name>
    <dbReference type="NCBI Taxonomy" id="2763048"/>
    <lineage>
        <taxon>Bacteria</taxon>
        <taxon>Bacillati</taxon>
        <taxon>Bacillota</taxon>
        <taxon>Clostridia</taxon>
        <taxon>Eubacteriales</taxon>
        <taxon>Flintibacter</taxon>
    </lineage>
</organism>
<dbReference type="InterPro" id="IPR010524">
    <property type="entry name" value="Sig_transdc_resp-reg_PrpR_N"/>
</dbReference>
<dbReference type="PROSITE" id="PS50045">
    <property type="entry name" value="SIGMA54_INTERACT_4"/>
    <property type="match status" value="1"/>
</dbReference>
<gene>
    <name evidence="4" type="ORF">H8S11_12765</name>
</gene>
<reference evidence="4" key="1">
    <citation type="submission" date="2020-08" db="EMBL/GenBank/DDBJ databases">
        <title>Genome public.</title>
        <authorList>
            <person name="Liu C."/>
            <person name="Sun Q."/>
        </authorList>
    </citation>
    <scope>NUCLEOTIDE SEQUENCE</scope>
    <source>
        <strain evidence="4">NSJ-23</strain>
    </source>
</reference>
<dbReference type="InterPro" id="IPR009057">
    <property type="entry name" value="Homeodomain-like_sf"/>
</dbReference>
<dbReference type="RefSeq" id="WP_186853393.1">
    <property type="nucleotide sequence ID" value="NZ_JACOPO010000012.1"/>
</dbReference>
<dbReference type="GO" id="GO:0003677">
    <property type="term" value="F:DNA binding"/>
    <property type="evidence" value="ECO:0007669"/>
    <property type="project" value="InterPro"/>
</dbReference>
<dbReference type="SUPFAM" id="SSF52540">
    <property type="entry name" value="P-loop containing nucleoside triphosphate hydrolases"/>
    <property type="match status" value="1"/>
</dbReference>
<dbReference type="InterPro" id="IPR025662">
    <property type="entry name" value="Sigma_54_int_dom_ATP-bd_1"/>
</dbReference>
<keyword evidence="1" id="KW-0547">Nucleotide-binding</keyword>
<feature type="domain" description="Sigma-54 factor interaction" evidence="3">
    <location>
        <begin position="332"/>
        <end position="515"/>
    </location>
</feature>
<dbReference type="InterPro" id="IPR058031">
    <property type="entry name" value="AAA_lid_NorR"/>
</dbReference>
<dbReference type="Pfam" id="PF14532">
    <property type="entry name" value="Sigma54_activ_2"/>
    <property type="match status" value="1"/>
</dbReference>
<dbReference type="InterPro" id="IPR027417">
    <property type="entry name" value="P-loop_NTPase"/>
</dbReference>
<keyword evidence="5" id="KW-1185">Reference proteome</keyword>
<protein>
    <submittedName>
        <fullName evidence="4">PrpR N-terminal domain-containing protein</fullName>
    </submittedName>
</protein>
<dbReference type="Gene3D" id="3.40.50.300">
    <property type="entry name" value="P-loop containing nucleotide triphosphate hydrolases"/>
    <property type="match status" value="1"/>
</dbReference>
<dbReference type="EMBL" id="JACOPO010000012">
    <property type="protein sequence ID" value="MBC5723680.1"/>
    <property type="molecule type" value="Genomic_DNA"/>
</dbReference>
<dbReference type="InterPro" id="IPR002078">
    <property type="entry name" value="Sigma_54_int"/>
</dbReference>
<dbReference type="Pfam" id="PF25601">
    <property type="entry name" value="AAA_lid_14"/>
    <property type="match status" value="1"/>
</dbReference>
<dbReference type="PANTHER" id="PTHR32071">
    <property type="entry name" value="TRANSCRIPTIONAL REGULATORY PROTEIN"/>
    <property type="match status" value="1"/>
</dbReference>
<dbReference type="GO" id="GO:0006355">
    <property type="term" value="P:regulation of DNA-templated transcription"/>
    <property type="evidence" value="ECO:0007669"/>
    <property type="project" value="InterPro"/>
</dbReference>
<dbReference type="Gene3D" id="3.40.50.2300">
    <property type="match status" value="1"/>
</dbReference>
<keyword evidence="2" id="KW-0067">ATP-binding</keyword>
<dbReference type="GO" id="GO:0005524">
    <property type="term" value="F:ATP binding"/>
    <property type="evidence" value="ECO:0007669"/>
    <property type="project" value="UniProtKB-KW"/>
</dbReference>